<name>A0A3P1T558_9ACTN</name>
<proteinExistence type="inferred from homology"/>
<dbReference type="EMBL" id="RQZG01000012">
    <property type="protein sequence ID" value="RRD04305.1"/>
    <property type="molecule type" value="Genomic_DNA"/>
</dbReference>
<dbReference type="GO" id="GO:0008422">
    <property type="term" value="F:beta-glucosidase activity"/>
    <property type="evidence" value="ECO:0007669"/>
    <property type="project" value="UniProtKB-EC"/>
</dbReference>
<dbReference type="RefSeq" id="WP_124845160.1">
    <property type="nucleotide sequence ID" value="NZ_RQZG01000012.1"/>
</dbReference>
<evidence type="ECO:0000256" key="1">
    <source>
        <dbReference type="ARBA" id="ARBA00000448"/>
    </source>
</evidence>
<evidence type="ECO:0000256" key="9">
    <source>
        <dbReference type="PIRSR" id="PIRSR617736-1"/>
    </source>
</evidence>
<evidence type="ECO:0000256" key="10">
    <source>
        <dbReference type="PIRSR" id="PIRSR617736-2"/>
    </source>
</evidence>
<feature type="binding site" evidence="10">
    <location>
        <begin position="428"/>
        <end position="429"/>
    </location>
    <ligand>
        <name>substrate</name>
    </ligand>
</feature>
<keyword evidence="4 12" id="KW-0378">Hydrolase</keyword>
<dbReference type="FunFam" id="3.20.20.80:FF:000004">
    <property type="entry name" value="Beta-glucosidase 6-phospho-beta-glucosidase"/>
    <property type="match status" value="1"/>
</dbReference>
<dbReference type="AlphaFoldDB" id="A0A3P1T558"/>
<evidence type="ECO:0000256" key="6">
    <source>
        <dbReference type="ARBA" id="ARBA00023277"/>
    </source>
</evidence>
<evidence type="ECO:0000313" key="13">
    <source>
        <dbReference type="EMBL" id="RRD04305.1"/>
    </source>
</evidence>
<dbReference type="PANTHER" id="PTHR10353">
    <property type="entry name" value="GLYCOSYL HYDROLASE"/>
    <property type="match status" value="1"/>
</dbReference>
<dbReference type="InterPro" id="IPR017736">
    <property type="entry name" value="Glyco_hydro_1_beta-glucosidase"/>
</dbReference>
<dbReference type="InterPro" id="IPR017853">
    <property type="entry name" value="GH"/>
</dbReference>
<protein>
    <recommendedName>
        <fullName evidence="3 12">Beta-glucosidase</fullName>
        <ecNumber evidence="3 12">3.2.1.21</ecNumber>
    </recommendedName>
</protein>
<dbReference type="Pfam" id="PF00232">
    <property type="entry name" value="Glyco_hydro_1"/>
    <property type="match status" value="1"/>
</dbReference>
<feature type="binding site" evidence="10">
    <location>
        <position position="119"/>
    </location>
    <ligand>
        <name>substrate</name>
    </ligand>
</feature>
<feature type="binding site" evidence="10">
    <location>
        <position position="20"/>
    </location>
    <ligand>
        <name>substrate</name>
    </ligand>
</feature>
<dbReference type="PROSITE" id="PS00653">
    <property type="entry name" value="GLYCOSYL_HYDROL_F1_2"/>
    <property type="match status" value="1"/>
</dbReference>
<keyword evidence="5" id="KW-0136">Cellulose degradation</keyword>
<evidence type="ECO:0000256" key="3">
    <source>
        <dbReference type="ARBA" id="ARBA00012744"/>
    </source>
</evidence>
<evidence type="ECO:0000256" key="5">
    <source>
        <dbReference type="ARBA" id="ARBA00023001"/>
    </source>
</evidence>
<evidence type="ECO:0000256" key="2">
    <source>
        <dbReference type="ARBA" id="ARBA00010838"/>
    </source>
</evidence>
<dbReference type="Gene3D" id="3.20.20.80">
    <property type="entry name" value="Glycosidases"/>
    <property type="match status" value="1"/>
</dbReference>
<dbReference type="InterPro" id="IPR001360">
    <property type="entry name" value="Glyco_hydro_1"/>
</dbReference>
<evidence type="ECO:0000256" key="4">
    <source>
        <dbReference type="ARBA" id="ARBA00022801"/>
    </source>
</evidence>
<organism evidence="13 14">
    <name type="scientific">Arachnia propionica</name>
    <dbReference type="NCBI Taxonomy" id="1750"/>
    <lineage>
        <taxon>Bacteria</taxon>
        <taxon>Bacillati</taxon>
        <taxon>Actinomycetota</taxon>
        <taxon>Actinomycetes</taxon>
        <taxon>Propionibacteriales</taxon>
        <taxon>Propionibacteriaceae</taxon>
        <taxon>Arachnia</taxon>
    </lineage>
</organism>
<dbReference type="PROSITE" id="PS00572">
    <property type="entry name" value="GLYCOSYL_HYDROL_F1_1"/>
    <property type="match status" value="1"/>
</dbReference>
<keyword evidence="8" id="KW-0624">Polysaccharide degradation</keyword>
<comment type="caution">
    <text evidence="13">The sequence shown here is derived from an EMBL/GenBank/DDBJ whole genome shotgun (WGS) entry which is preliminary data.</text>
</comment>
<dbReference type="OrthoDB" id="9765195at2"/>
<dbReference type="EC" id="3.2.1.21" evidence="3 12"/>
<feature type="binding site" evidence="10">
    <location>
        <position position="163"/>
    </location>
    <ligand>
        <name>substrate</name>
    </ligand>
</feature>
<feature type="binding site" evidence="10">
    <location>
        <position position="421"/>
    </location>
    <ligand>
        <name>substrate</name>
    </ligand>
</feature>
<feature type="active site" description="Nucleophile" evidence="9 11">
    <location>
        <position position="373"/>
    </location>
</feature>
<evidence type="ECO:0000256" key="7">
    <source>
        <dbReference type="ARBA" id="ARBA00023295"/>
    </source>
</evidence>
<dbReference type="GO" id="GO:0005829">
    <property type="term" value="C:cytosol"/>
    <property type="evidence" value="ECO:0007669"/>
    <property type="project" value="TreeGrafter"/>
</dbReference>
<comment type="similarity">
    <text evidence="2 12">Belongs to the glycosyl hydrolase 1 family.</text>
</comment>
<dbReference type="PRINTS" id="PR00131">
    <property type="entry name" value="GLHYDRLASE1"/>
</dbReference>
<accession>A0A3P1T558</accession>
<feature type="active site" description="Proton donor" evidence="9">
    <location>
        <position position="164"/>
    </location>
</feature>
<dbReference type="Proteomes" id="UP000280819">
    <property type="component" value="Unassembled WGS sequence"/>
</dbReference>
<feature type="binding site" evidence="10">
    <location>
        <position position="294"/>
    </location>
    <ligand>
        <name>substrate</name>
    </ligand>
</feature>
<gene>
    <name evidence="13" type="ORF">EII34_10760</name>
</gene>
<dbReference type="SUPFAM" id="SSF51445">
    <property type="entry name" value="(Trans)glycosidases"/>
    <property type="match status" value="1"/>
</dbReference>
<dbReference type="GO" id="GO:0030245">
    <property type="term" value="P:cellulose catabolic process"/>
    <property type="evidence" value="ECO:0007669"/>
    <property type="project" value="UniProtKB-KW"/>
</dbReference>
<dbReference type="InterPro" id="IPR033132">
    <property type="entry name" value="GH_1_N_CS"/>
</dbReference>
<evidence type="ECO:0000256" key="12">
    <source>
        <dbReference type="RuleBase" id="RU361175"/>
    </source>
</evidence>
<evidence type="ECO:0000256" key="11">
    <source>
        <dbReference type="PROSITE-ProRule" id="PRU10055"/>
    </source>
</evidence>
<dbReference type="PANTHER" id="PTHR10353:SF36">
    <property type="entry name" value="LP05116P"/>
    <property type="match status" value="1"/>
</dbReference>
<dbReference type="NCBIfam" id="TIGR03356">
    <property type="entry name" value="BGL"/>
    <property type="match status" value="1"/>
</dbReference>
<comment type="catalytic activity">
    <reaction evidence="1 12">
        <text>Hydrolysis of terminal, non-reducing beta-D-glucosyl residues with release of beta-D-glucose.</text>
        <dbReference type="EC" id="3.2.1.21"/>
    </reaction>
</comment>
<reference evidence="13 14" key="1">
    <citation type="submission" date="2018-11" db="EMBL/GenBank/DDBJ databases">
        <title>Genomes From Bacteria Associated with the Canine Oral Cavity: a Test Case for Automated Genome-Based Taxonomic Assignment.</title>
        <authorList>
            <person name="Coil D.A."/>
            <person name="Jospin G."/>
            <person name="Darling A.E."/>
            <person name="Wallis C."/>
            <person name="Davis I.J."/>
            <person name="Harris S."/>
            <person name="Eisen J.A."/>
            <person name="Holcombe L.J."/>
            <person name="O'Flynn C."/>
        </authorList>
    </citation>
    <scope>NUCLEOTIDE SEQUENCE [LARGE SCALE GENOMIC DNA]</scope>
    <source>
        <strain evidence="13 14">OH887_COT-365</strain>
    </source>
</reference>
<keyword evidence="6" id="KW-0119">Carbohydrate metabolism</keyword>
<sequence>MTTYEFPEDFLFGAATAAFQIEGGDVDGRGRSVWDAFCEQPGRILDGSNGLMACDHYNRMPEDVALMKELGLNAYRFSTSWARVCPDGRTVNPKGVDFYSRLVDELLAAGITPWVTLFHWETPEALELEGGWTNRETAHRFADFTGVMAEALGDRVETFTTLNEAWCASFLSYAGGVHAPGRVEPRAAVAAAHHLLLAHGLGVKALRAAGDFQVGITVNTTYSHPHDPDNPADVDAARRVDGGFMRFFLDPIFRGSYPADVLEDMAEAGLKELATPEDLAIIHQPIDVLGVNFYNGSVHAGAEPGAVREVTVDEHGYEHASPMVGSETVQPKLRDLPQTSMGWEVLAEDFRLTLERIHRDYTGPAGIPIVVTENGAAYRDVPDENGFVDDTDDRLAYIRDHLVALHQAMANGADVRGYLVWSFLDNFEWAMGYTERFGIVRVDYDTFTRTPKASALWYADVARTHRFEVP</sequence>
<evidence type="ECO:0000256" key="8">
    <source>
        <dbReference type="ARBA" id="ARBA00023326"/>
    </source>
</evidence>
<dbReference type="InterPro" id="IPR018120">
    <property type="entry name" value="Glyco_hydro_1_AS"/>
</dbReference>
<evidence type="ECO:0000313" key="14">
    <source>
        <dbReference type="Proteomes" id="UP000280819"/>
    </source>
</evidence>
<keyword evidence="7 12" id="KW-0326">Glycosidase</keyword>